<feature type="domain" description="PA14" evidence="1">
    <location>
        <begin position="467"/>
        <end position="629"/>
    </location>
</feature>
<protein>
    <submittedName>
        <fullName evidence="2">DUF2341 domain-containing protein</fullName>
    </submittedName>
</protein>
<gene>
    <name evidence="2" type="ORF">NYR02_02130</name>
</gene>
<dbReference type="InterPro" id="IPR018765">
    <property type="entry name" value="DUF2341"/>
</dbReference>
<reference evidence="2" key="1">
    <citation type="journal article" date="2022" name="Front. Microbiol.">
        <title>Genome-based taxonomic rearrangement of Oceanobacter-related bacteria including the description of Thalassolituus hydrocarbonoclasticus sp. nov. and Thalassolituus pacificus sp. nov. and emended description of the genus Thalassolituus.</title>
        <authorList>
            <person name="Dong C."/>
            <person name="Wei L."/>
            <person name="Wang J."/>
            <person name="Lai Q."/>
            <person name="Huang Z."/>
            <person name="Shao Z."/>
        </authorList>
    </citation>
    <scope>NUCLEOTIDE SEQUENCE</scope>
    <source>
        <strain evidence="2">59MF3M-4</strain>
    </source>
</reference>
<reference evidence="2" key="2">
    <citation type="submission" date="2022-08" db="EMBL/GenBank/DDBJ databases">
        <authorList>
            <person name="Dong C."/>
        </authorList>
    </citation>
    <scope>NUCLEOTIDE SEQUENCE</scope>
    <source>
        <strain evidence="2">59MF3M-4</strain>
    </source>
</reference>
<name>A0A9X2WCB3_9GAMM</name>
<dbReference type="Pfam" id="PF10102">
    <property type="entry name" value="DUF2341"/>
    <property type="match status" value="1"/>
</dbReference>
<keyword evidence="3" id="KW-1185">Reference proteome</keyword>
<evidence type="ECO:0000313" key="3">
    <source>
        <dbReference type="Proteomes" id="UP001147830"/>
    </source>
</evidence>
<dbReference type="Proteomes" id="UP001147830">
    <property type="component" value="Unassembled WGS sequence"/>
</dbReference>
<evidence type="ECO:0000313" key="2">
    <source>
        <dbReference type="EMBL" id="MCT7357819.1"/>
    </source>
</evidence>
<dbReference type="RefSeq" id="WP_260974750.1">
    <property type="nucleotide sequence ID" value="NZ_JAOANI010000009.1"/>
</dbReference>
<dbReference type="PROSITE" id="PS51820">
    <property type="entry name" value="PA14"/>
    <property type="match status" value="1"/>
</dbReference>
<dbReference type="SUPFAM" id="SSF56988">
    <property type="entry name" value="Anthrax protective antigen"/>
    <property type="match status" value="1"/>
</dbReference>
<dbReference type="AlphaFoldDB" id="A0A9X2WCB3"/>
<proteinExistence type="predicted"/>
<accession>A0A9X2WCB3</accession>
<dbReference type="EMBL" id="JAOANI010000009">
    <property type="protein sequence ID" value="MCT7357819.1"/>
    <property type="molecule type" value="Genomic_DNA"/>
</dbReference>
<dbReference type="InterPro" id="IPR037524">
    <property type="entry name" value="PA14/GLEYA"/>
</dbReference>
<organism evidence="2 3">
    <name type="scientific">Thalassolituus pacificus</name>
    <dbReference type="NCBI Taxonomy" id="2975440"/>
    <lineage>
        <taxon>Bacteria</taxon>
        <taxon>Pseudomonadati</taxon>
        <taxon>Pseudomonadota</taxon>
        <taxon>Gammaproteobacteria</taxon>
        <taxon>Oceanospirillales</taxon>
        <taxon>Oceanospirillaceae</taxon>
        <taxon>Thalassolituus</taxon>
    </lineage>
</organism>
<comment type="caution">
    <text evidence="2">The sequence shown here is derived from an EMBL/GenBank/DDBJ whole genome shotgun (WGS) entry which is preliminary data.</text>
</comment>
<sequence>MRGLFWVLLMVANSSYAGLLCDWPYRTEITLSENSGSTLTNYQILLRINGNELHPSYNWTSGGNDLRILDQDDSTEIPYYVDNWNAQNKSAEVWIKLSSLPANSSRKIYLYYGKTEADPLAQVPPVFDKLGIRFHTRYSTVDPQSKAQGLAAFNNSNDNNRGYGCTFINNFTGITNHNTFNNGNGSKRNIVAYSQSYFEVKSSEVGVWYFRYGADFGHGGGLYIDGQPIEEQWGSNLWWGGQTWPNGNSADILYGSRYLTSGYHKIEIIGVEDGDDGGITAQFCRPNGRCTDRREWRQSWNAFSTSNIDIRSYSCPISEPTVTFGAHQSCSAELSLNATPPALWVSGSARDISLNVFNNGPDETLPDTVLSVALGGSFQINQLGSAPWNCSLSSGSASCTYSDAVASGEAFNPLTLSAVPPAGTDGQSFSYSAQVSGPQYDSNRGNNTASGSVAVRTLILPAGRSCVASSGLWTRFFNTQSSSIDYPANASQFQAMVNTFSNETYLDGQTVFTQVNGSGNWFDNRGNEYYLSLFDGYLYVPTDGDWWLALDGDDAVELRLNDTVLVSWYDGHGALGRANTSNARRLGLARGYHKFEFRHQEYTGGDSYAAYWSTTSNNSAAYQIIPAANFSQCNGVYDLQLNSTAQVISDPVNGGSNPKAIPGAVIDYSVRASNVGTLSSDPDSTVLVQAIAADSEFYVGTDSTTSPVTFVNGSGNNRTGLTFTFNSLTSTTDGLEFSSDGGNTFSYQPSAEADGFDAQVTHFRLKLNGSMNPTLGNLQPYFDYQYRLRLH</sequence>
<evidence type="ECO:0000259" key="1">
    <source>
        <dbReference type="PROSITE" id="PS51820"/>
    </source>
</evidence>